<dbReference type="EC" id="2.5.1.18" evidence="4"/>
<dbReference type="InterPro" id="IPR036282">
    <property type="entry name" value="Glutathione-S-Trfase_C_sf"/>
</dbReference>
<keyword evidence="3 4" id="KW-0808">Transferase</keyword>
<feature type="domain" description="GST C-terminal" evidence="6">
    <location>
        <begin position="83"/>
        <end position="202"/>
    </location>
</feature>
<dbReference type="GO" id="GO:0004364">
    <property type="term" value="F:glutathione transferase activity"/>
    <property type="evidence" value="ECO:0007669"/>
    <property type="project" value="UniProtKB-UniRule"/>
</dbReference>
<dbReference type="InterPro" id="IPR036249">
    <property type="entry name" value="Thioredoxin-like_sf"/>
</dbReference>
<dbReference type="SUPFAM" id="SSF52833">
    <property type="entry name" value="Thioredoxin-like"/>
    <property type="match status" value="1"/>
</dbReference>
<dbReference type="GO" id="GO:0005739">
    <property type="term" value="C:mitochondrion"/>
    <property type="evidence" value="ECO:0007669"/>
    <property type="project" value="UniProtKB-SubCell"/>
</dbReference>
<accession>E3TDE4</accession>
<dbReference type="Pfam" id="PF14497">
    <property type="entry name" value="GST_C_3"/>
    <property type="match status" value="1"/>
</dbReference>
<sequence>MPPYTITYFAVRGRCGALRIMLSDQGQEWKEVVVSFDEWTKGDLKKTCVFGQLPKFQDGDLVLFQSNTFLRYLGRKHGAYGKNDNEAALIDMFNDGVEDLRNKYVKMIYPDYDTGKDAYIKDLPNHLCKFEAVLAKNKSGFLVGDSISFADYSLFEVLLNHQVLSPNCLDSFPALQGFVQRLSSRPKIKAFLDSDAYKSLPINGNGKQ</sequence>
<dbReference type="AlphaFoldDB" id="E3TDE4"/>
<comment type="subcellular location">
    <subcellularLocation>
        <location evidence="4">Cytoplasm</location>
    </subcellularLocation>
    <subcellularLocation>
        <location evidence="4">Mitochondrion</location>
    </subcellularLocation>
    <subcellularLocation>
        <location evidence="4">Nucleus</location>
    </subcellularLocation>
</comment>
<feature type="domain" description="GST N-terminal" evidence="5">
    <location>
        <begin position="2"/>
        <end position="81"/>
    </location>
</feature>
<evidence type="ECO:0000259" key="6">
    <source>
        <dbReference type="PROSITE" id="PS50405"/>
    </source>
</evidence>
<evidence type="ECO:0000313" key="7">
    <source>
        <dbReference type="EMBL" id="ADO28330.1"/>
    </source>
</evidence>
<reference evidence="7" key="1">
    <citation type="journal article" date="2010" name="PLoS ONE">
        <title>Identification and characterization of full-length cDNAs in channel catfish (Ictalurus punctatus) and blue catfish (Ictalurus furcatus).</title>
        <authorList>
            <person name="Chen F."/>
            <person name="Lee Y."/>
            <person name="Jiang Y."/>
            <person name="Wang S."/>
            <person name="Peatman E."/>
            <person name="Abernathy J."/>
            <person name="Liu H."/>
            <person name="Liu S."/>
            <person name="Kucuktas H."/>
            <person name="Ke C."/>
            <person name="Liu Z."/>
        </authorList>
    </citation>
    <scope>NUCLEOTIDE SEQUENCE</scope>
</reference>
<dbReference type="SFLD" id="SFLDS00019">
    <property type="entry name" value="Glutathione_Transferase_(cytos"/>
    <property type="match status" value="1"/>
</dbReference>
<dbReference type="EMBL" id="GU588374">
    <property type="protein sequence ID" value="ADO28330.1"/>
    <property type="molecule type" value="mRNA"/>
</dbReference>
<dbReference type="GO" id="GO:0005634">
    <property type="term" value="C:nucleus"/>
    <property type="evidence" value="ECO:0007669"/>
    <property type="project" value="UniProtKB-SubCell"/>
</dbReference>
<evidence type="ECO:0000256" key="3">
    <source>
        <dbReference type="ARBA" id="ARBA00022679"/>
    </source>
</evidence>
<comment type="similarity">
    <text evidence="1 4">Belongs to the GST superfamily. Pi family.</text>
</comment>
<dbReference type="SFLD" id="SFLDG01205">
    <property type="entry name" value="AMPS.1"/>
    <property type="match status" value="1"/>
</dbReference>
<dbReference type="FunFam" id="1.20.1050.10:FF:000020">
    <property type="entry name" value="Glutathione S-transferase P 1"/>
    <property type="match status" value="1"/>
</dbReference>
<dbReference type="InterPro" id="IPR010987">
    <property type="entry name" value="Glutathione-S-Trfase_C-like"/>
</dbReference>
<dbReference type="InterPro" id="IPR003082">
    <property type="entry name" value="GST_pi"/>
</dbReference>
<name>E3TDE4_ICTFU</name>
<dbReference type="PANTHER" id="PTHR11571">
    <property type="entry name" value="GLUTATHIONE S-TRANSFERASE"/>
    <property type="match status" value="1"/>
</dbReference>
<dbReference type="PRINTS" id="PR01268">
    <property type="entry name" value="GSTRNSFRASEP"/>
</dbReference>
<dbReference type="CDD" id="cd03076">
    <property type="entry name" value="GST_N_Pi"/>
    <property type="match status" value="1"/>
</dbReference>
<comment type="catalytic activity">
    <reaction evidence="4">
        <text>RX + glutathione = an S-substituted glutathione + a halide anion + H(+)</text>
        <dbReference type="Rhea" id="RHEA:16437"/>
        <dbReference type="ChEBI" id="CHEBI:15378"/>
        <dbReference type="ChEBI" id="CHEBI:16042"/>
        <dbReference type="ChEBI" id="CHEBI:17792"/>
        <dbReference type="ChEBI" id="CHEBI:57925"/>
        <dbReference type="ChEBI" id="CHEBI:90779"/>
        <dbReference type="EC" id="2.5.1.18"/>
    </reaction>
</comment>
<organism evidence="7">
    <name type="scientific">Ictalurus furcatus</name>
    <name type="common">Blue catfish</name>
    <name type="synonym">Pimelodus furcatus</name>
    <dbReference type="NCBI Taxonomy" id="66913"/>
    <lineage>
        <taxon>Eukaryota</taxon>
        <taxon>Metazoa</taxon>
        <taxon>Chordata</taxon>
        <taxon>Craniata</taxon>
        <taxon>Vertebrata</taxon>
        <taxon>Euteleostomi</taxon>
        <taxon>Actinopterygii</taxon>
        <taxon>Neopterygii</taxon>
        <taxon>Teleostei</taxon>
        <taxon>Ostariophysi</taxon>
        <taxon>Siluriformes</taxon>
        <taxon>Ictaluridae</taxon>
        <taxon>Ictalurus</taxon>
    </lineage>
</organism>
<evidence type="ECO:0000256" key="1">
    <source>
        <dbReference type="ARBA" id="ARBA00007297"/>
    </source>
</evidence>
<dbReference type="InterPro" id="IPR040079">
    <property type="entry name" value="Glutathione_S-Trfase"/>
</dbReference>
<keyword evidence="4" id="KW-0963">Cytoplasm</keyword>
<dbReference type="Gene3D" id="1.20.1050.10">
    <property type="match status" value="1"/>
</dbReference>
<evidence type="ECO:0000256" key="4">
    <source>
        <dbReference type="RuleBase" id="RU368105"/>
    </source>
</evidence>
<evidence type="ECO:0000259" key="5">
    <source>
        <dbReference type="PROSITE" id="PS50404"/>
    </source>
</evidence>
<comment type="subunit">
    <text evidence="2 4">Homodimer.</text>
</comment>
<dbReference type="PANTHER" id="PTHR11571:SF141">
    <property type="entry name" value="GLUTATHIONE S-TRANSFERASE"/>
    <property type="match status" value="1"/>
</dbReference>
<protein>
    <recommendedName>
        <fullName evidence="4">Glutathione S-transferase</fullName>
        <ecNumber evidence="4">2.5.1.18</ecNumber>
    </recommendedName>
    <alternativeName>
        <fullName evidence="4">GST class-pi</fullName>
    </alternativeName>
</protein>
<dbReference type="CDD" id="cd03210">
    <property type="entry name" value="GST_C_Pi"/>
    <property type="match status" value="1"/>
</dbReference>
<dbReference type="Pfam" id="PF02798">
    <property type="entry name" value="GST_N"/>
    <property type="match status" value="1"/>
</dbReference>
<proteinExistence type="evidence at transcript level"/>
<dbReference type="InterPro" id="IPR050213">
    <property type="entry name" value="GST_superfamily"/>
</dbReference>
<dbReference type="SUPFAM" id="SSF47616">
    <property type="entry name" value="GST C-terminal domain-like"/>
    <property type="match status" value="1"/>
</dbReference>
<dbReference type="SFLD" id="SFLDG00363">
    <property type="entry name" value="AMPS_(cytGST):_Alpha-__Mu-__Pi"/>
    <property type="match status" value="1"/>
</dbReference>
<comment type="function">
    <text evidence="4">Conjugation of reduced glutathione to a wide number of exogenous and endogenous hydrophobic electrophiles.</text>
</comment>
<dbReference type="GO" id="GO:0005829">
    <property type="term" value="C:cytosol"/>
    <property type="evidence" value="ECO:0007669"/>
    <property type="project" value="TreeGrafter"/>
</dbReference>
<dbReference type="GO" id="GO:0006749">
    <property type="term" value="P:glutathione metabolic process"/>
    <property type="evidence" value="ECO:0007669"/>
    <property type="project" value="UniProtKB-UniRule"/>
</dbReference>
<dbReference type="InterPro" id="IPR004045">
    <property type="entry name" value="Glutathione_S-Trfase_N"/>
</dbReference>
<evidence type="ECO:0000256" key="2">
    <source>
        <dbReference type="ARBA" id="ARBA00011738"/>
    </source>
</evidence>
<gene>
    <name evidence="7" type="primary">GSTP1</name>
</gene>
<dbReference type="PROSITE" id="PS50405">
    <property type="entry name" value="GST_CTER"/>
    <property type="match status" value="1"/>
</dbReference>
<keyword evidence="4" id="KW-0496">Mitochondrion</keyword>
<keyword evidence="4" id="KW-0539">Nucleus</keyword>
<dbReference type="Gene3D" id="3.40.30.10">
    <property type="entry name" value="Glutaredoxin"/>
    <property type="match status" value="1"/>
</dbReference>
<dbReference type="PROSITE" id="PS50404">
    <property type="entry name" value="GST_NTER"/>
    <property type="match status" value="1"/>
</dbReference>
<dbReference type="InterPro" id="IPR004046">
    <property type="entry name" value="GST_C"/>
</dbReference>